<feature type="binding site" evidence="7">
    <location>
        <position position="122"/>
    </location>
    <ligand>
        <name>FMN</name>
        <dbReference type="ChEBI" id="CHEBI:58210"/>
    </ligand>
</feature>
<keyword evidence="3 7" id="KW-0288">FMN</keyword>
<feature type="binding site" evidence="7">
    <location>
        <begin position="267"/>
        <end position="271"/>
    </location>
    <ligand>
        <name>FMN</name>
        <dbReference type="ChEBI" id="CHEBI:58210"/>
    </ligand>
</feature>
<dbReference type="PROSITE" id="PS51349">
    <property type="entry name" value="FMN_HYDROXY_ACID_DH_2"/>
    <property type="match status" value="1"/>
</dbReference>
<comment type="cofactor">
    <cofactor evidence="1">
        <name>FMN</name>
        <dbReference type="ChEBI" id="CHEBI:58210"/>
    </cofactor>
</comment>
<feature type="binding site" evidence="7">
    <location>
        <position position="236"/>
    </location>
    <ligand>
        <name>FMN</name>
        <dbReference type="ChEBI" id="CHEBI:58210"/>
    </ligand>
</feature>
<dbReference type="InterPro" id="IPR037396">
    <property type="entry name" value="FMN_HAD"/>
</dbReference>
<dbReference type="PIRSF" id="PIRSF000138">
    <property type="entry name" value="Al-hdrx_acd_dh"/>
    <property type="match status" value="1"/>
</dbReference>
<evidence type="ECO:0000313" key="10">
    <source>
        <dbReference type="Proteomes" id="UP000198741"/>
    </source>
</evidence>
<dbReference type="STRING" id="1090615.SAMN04515671_0857"/>
<sequence>MDFITLRATAQAQLDPVAWSYYQGTADGDPEADQIAWQQIALVPRVMQGLATIDQSLTLGGAHLKTPIMVAATAGHGLANDDGEVATARAAASVGALMVYSSSATVDVTTFGAAAPGPWWAQVYLMRDRRLSDRYVAQAVAAGASALVLTVDLAGSVANAPFRTETQPRMSARPGNFPGLVWEQMSSQIDSDLRPEHIAELAAASGLPVHVKGILHPDDARIAVDAGAAGVIVSNHGRRQASGVVSTAAVLADVVEAVAGRVPVLVDGGVRTGADVLRAIALGATAVGVGRPVLWGLGAAGEPGVTSVLSRLIAEFRQTMAACGAGRLDRIDSTMVRIPR</sequence>
<evidence type="ECO:0000256" key="6">
    <source>
        <dbReference type="PIRSR" id="PIRSR000138-1"/>
    </source>
</evidence>
<evidence type="ECO:0000256" key="7">
    <source>
        <dbReference type="PIRSR" id="PIRSR000138-2"/>
    </source>
</evidence>
<dbReference type="InterPro" id="IPR012133">
    <property type="entry name" value="Alpha-hydoxy_acid_DH_FMN"/>
</dbReference>
<dbReference type="GO" id="GO:0016491">
    <property type="term" value="F:oxidoreductase activity"/>
    <property type="evidence" value="ECO:0007669"/>
    <property type="project" value="UniProtKB-KW"/>
</dbReference>
<dbReference type="SUPFAM" id="SSF51395">
    <property type="entry name" value="FMN-linked oxidoreductases"/>
    <property type="match status" value="1"/>
</dbReference>
<evidence type="ECO:0000259" key="8">
    <source>
        <dbReference type="PROSITE" id="PS51349"/>
    </source>
</evidence>
<gene>
    <name evidence="9" type="ORF">SAMN04515671_0857</name>
</gene>
<feature type="binding site" evidence="7">
    <location>
        <position position="101"/>
    </location>
    <ligand>
        <name>FMN</name>
        <dbReference type="ChEBI" id="CHEBI:58210"/>
    </ligand>
</feature>
<feature type="binding site" evidence="7">
    <location>
        <position position="234"/>
    </location>
    <ligand>
        <name>FMN</name>
        <dbReference type="ChEBI" id="CHEBI:58210"/>
    </ligand>
</feature>
<evidence type="ECO:0000256" key="1">
    <source>
        <dbReference type="ARBA" id="ARBA00001917"/>
    </source>
</evidence>
<keyword evidence="2 7" id="KW-0285">Flavoprotein</keyword>
<proteinExistence type="inferred from homology"/>
<dbReference type="GO" id="GO:0010181">
    <property type="term" value="F:FMN binding"/>
    <property type="evidence" value="ECO:0007669"/>
    <property type="project" value="InterPro"/>
</dbReference>
<organism evidence="9 10">
    <name type="scientific">Nakamurella panacisegetis</name>
    <dbReference type="NCBI Taxonomy" id="1090615"/>
    <lineage>
        <taxon>Bacteria</taxon>
        <taxon>Bacillati</taxon>
        <taxon>Actinomycetota</taxon>
        <taxon>Actinomycetes</taxon>
        <taxon>Nakamurellales</taxon>
        <taxon>Nakamurellaceae</taxon>
        <taxon>Nakamurella</taxon>
    </lineage>
</organism>
<reference evidence="9 10" key="1">
    <citation type="submission" date="2016-10" db="EMBL/GenBank/DDBJ databases">
        <authorList>
            <person name="de Groot N.N."/>
        </authorList>
    </citation>
    <scope>NUCLEOTIDE SEQUENCE [LARGE SCALE GENOMIC DNA]</scope>
    <source>
        <strain evidence="10">P4-7,KCTC 19426,CECT 7604</strain>
    </source>
</reference>
<accession>A0A1H0JCI7</accession>
<dbReference type="PANTHER" id="PTHR10578">
    <property type="entry name" value="S -2-HYDROXY-ACID OXIDASE-RELATED"/>
    <property type="match status" value="1"/>
</dbReference>
<evidence type="ECO:0000313" key="9">
    <source>
        <dbReference type="EMBL" id="SDO41179.1"/>
    </source>
</evidence>
<evidence type="ECO:0000256" key="4">
    <source>
        <dbReference type="ARBA" id="ARBA00023002"/>
    </source>
</evidence>
<feature type="binding site" evidence="7">
    <location>
        <position position="124"/>
    </location>
    <ligand>
        <name>glyoxylate</name>
        <dbReference type="ChEBI" id="CHEBI:36655"/>
    </ligand>
</feature>
<feature type="domain" description="FMN hydroxy acid dehydrogenase" evidence="8">
    <location>
        <begin position="1"/>
        <end position="340"/>
    </location>
</feature>
<evidence type="ECO:0000256" key="3">
    <source>
        <dbReference type="ARBA" id="ARBA00022643"/>
    </source>
</evidence>
<feature type="binding site" evidence="7">
    <location>
        <position position="21"/>
    </location>
    <ligand>
        <name>glyoxylate</name>
        <dbReference type="ChEBI" id="CHEBI:36655"/>
    </ligand>
</feature>
<feature type="active site" description="Proton acceptor" evidence="6">
    <location>
        <position position="236"/>
    </location>
</feature>
<dbReference type="PANTHER" id="PTHR10578:SF107">
    <property type="entry name" value="2-HYDROXYACID OXIDASE 1"/>
    <property type="match status" value="1"/>
</dbReference>
<dbReference type="Pfam" id="PF01070">
    <property type="entry name" value="FMN_dh"/>
    <property type="match status" value="1"/>
</dbReference>
<dbReference type="Gene3D" id="3.20.20.70">
    <property type="entry name" value="Aldolase class I"/>
    <property type="match status" value="1"/>
</dbReference>
<evidence type="ECO:0000256" key="5">
    <source>
        <dbReference type="ARBA" id="ARBA00024042"/>
    </source>
</evidence>
<dbReference type="InterPro" id="IPR013785">
    <property type="entry name" value="Aldolase_TIM"/>
</dbReference>
<dbReference type="CDD" id="cd02809">
    <property type="entry name" value="alpha_hydroxyacid_oxid_FMN"/>
    <property type="match status" value="1"/>
</dbReference>
<dbReference type="InterPro" id="IPR000262">
    <property type="entry name" value="FMN-dep_DH"/>
</dbReference>
<feature type="binding site" evidence="7">
    <location>
        <position position="239"/>
    </location>
    <ligand>
        <name>glyoxylate</name>
        <dbReference type="ChEBI" id="CHEBI:36655"/>
    </ligand>
</feature>
<dbReference type="AlphaFoldDB" id="A0A1H0JCI7"/>
<keyword evidence="4" id="KW-0560">Oxidoreductase</keyword>
<keyword evidence="10" id="KW-1185">Reference proteome</keyword>
<feature type="binding site" evidence="7">
    <location>
        <begin position="72"/>
        <end position="74"/>
    </location>
    <ligand>
        <name>FMN</name>
        <dbReference type="ChEBI" id="CHEBI:58210"/>
    </ligand>
</feature>
<name>A0A1H0JCI7_9ACTN</name>
<dbReference type="RefSeq" id="WP_090474733.1">
    <property type="nucleotide sequence ID" value="NZ_LT629710.1"/>
</dbReference>
<dbReference type="EMBL" id="LT629710">
    <property type="protein sequence ID" value="SDO41179.1"/>
    <property type="molecule type" value="Genomic_DNA"/>
</dbReference>
<protein>
    <submittedName>
        <fullName evidence="9">4-hydroxymandelate oxidase</fullName>
    </submittedName>
</protein>
<evidence type="ECO:0000256" key="2">
    <source>
        <dbReference type="ARBA" id="ARBA00022630"/>
    </source>
</evidence>
<feature type="binding site" evidence="7">
    <location>
        <position position="212"/>
    </location>
    <ligand>
        <name>FMN</name>
        <dbReference type="ChEBI" id="CHEBI:58210"/>
    </ligand>
</feature>
<comment type="similarity">
    <text evidence="5">Belongs to the FMN-dependent alpha-hydroxy acid dehydrogenase family.</text>
</comment>
<feature type="binding site" evidence="7">
    <location>
        <begin position="290"/>
        <end position="291"/>
    </location>
    <ligand>
        <name>FMN</name>
        <dbReference type="ChEBI" id="CHEBI:58210"/>
    </ligand>
</feature>
<feature type="binding site" evidence="7">
    <location>
        <position position="150"/>
    </location>
    <ligand>
        <name>FMN</name>
        <dbReference type="ChEBI" id="CHEBI:58210"/>
    </ligand>
</feature>
<dbReference type="OrthoDB" id="9770452at2"/>
<dbReference type="Proteomes" id="UP000198741">
    <property type="component" value="Chromosome I"/>
</dbReference>